<dbReference type="InParanoid" id="A0A1U8BB05"/>
<keyword evidence="2" id="KW-1185">Reference proteome</keyword>
<name>A0A1U8BB05_NELNU</name>
<dbReference type="eggNOG" id="KOG0017">
    <property type="taxonomic scope" value="Eukaryota"/>
</dbReference>
<dbReference type="PANTHER" id="PTHR33240">
    <property type="entry name" value="OS08G0508500 PROTEIN"/>
    <property type="match status" value="1"/>
</dbReference>
<evidence type="ECO:0000313" key="2">
    <source>
        <dbReference type="Proteomes" id="UP000189703"/>
    </source>
</evidence>
<feature type="region of interest" description="Disordered" evidence="1">
    <location>
        <begin position="138"/>
        <end position="165"/>
    </location>
</feature>
<feature type="compositionally biased region" description="Basic and acidic residues" evidence="1">
    <location>
        <begin position="223"/>
        <end position="233"/>
    </location>
</feature>
<sequence length="434" mass="50515">MVIKDSSLRFNEECLQILDLDPAMCLTAARKGVKHKEFAWYLGVHHPRTIMEFFDYAERFMSIEEALGSKAEVQQGEKRKREDEGDSSSKYRQKILRKGVKHKEFAWYLRVHRPRTIMEFFDYAERFMSIKEALGSKAEVQQGEKRKKEDEGANSSKYRRKMNLTTRNPNVYFHFHRNIKHNTENCRNLHDKIEELIRYRYLTKYIQHESRESSDRQANQIREVPESSRRNDQPPRQQQPPKDKPIRRVINMITSGSIVVGCTTAVGKTSDRELKHEAKNPPKRPWVEEPIYFTEDDVRGIQYPHDDALIIKLEINDFEVKWVLVDSESSVDILFLEAFDKLHLQRSDMNPADSPLVGFSGKVARPLGQVAVPIIARTWPNSMRFKHTFLVVATPSPYNAILGRPILHALRAIVSTYLPIDEVPNKLRNGGSTR</sequence>
<dbReference type="RefSeq" id="XP_010276920.1">
    <property type="nucleotide sequence ID" value="XM_010278618.1"/>
</dbReference>
<evidence type="ECO:0000313" key="3">
    <source>
        <dbReference type="RefSeq" id="XP_010276920.1"/>
    </source>
</evidence>
<dbReference type="InterPro" id="IPR021109">
    <property type="entry name" value="Peptidase_aspartic_dom_sf"/>
</dbReference>
<dbReference type="OrthoDB" id="1746852at2759"/>
<feature type="compositionally biased region" description="Basic and acidic residues" evidence="1">
    <location>
        <begin position="142"/>
        <end position="151"/>
    </location>
</feature>
<proteinExistence type="predicted"/>
<dbReference type="Gene3D" id="2.40.70.10">
    <property type="entry name" value="Acid Proteases"/>
    <property type="match status" value="1"/>
</dbReference>
<dbReference type="Proteomes" id="UP000189703">
    <property type="component" value="Unplaced"/>
</dbReference>
<dbReference type="AlphaFoldDB" id="A0A1U8BB05"/>
<organism evidence="2 3">
    <name type="scientific">Nelumbo nucifera</name>
    <name type="common">Sacred lotus</name>
    <dbReference type="NCBI Taxonomy" id="4432"/>
    <lineage>
        <taxon>Eukaryota</taxon>
        <taxon>Viridiplantae</taxon>
        <taxon>Streptophyta</taxon>
        <taxon>Embryophyta</taxon>
        <taxon>Tracheophyta</taxon>
        <taxon>Spermatophyta</taxon>
        <taxon>Magnoliopsida</taxon>
        <taxon>Proteales</taxon>
        <taxon>Nelumbonaceae</taxon>
        <taxon>Nelumbo</taxon>
    </lineage>
</organism>
<feature type="region of interest" description="Disordered" evidence="1">
    <location>
        <begin position="71"/>
        <end position="92"/>
    </location>
</feature>
<dbReference type="GeneID" id="104611534"/>
<gene>
    <name evidence="3" type="primary">LOC104611534</name>
</gene>
<feature type="region of interest" description="Disordered" evidence="1">
    <location>
        <begin position="208"/>
        <end position="248"/>
    </location>
</feature>
<evidence type="ECO:0000256" key="1">
    <source>
        <dbReference type="SAM" id="MobiDB-lite"/>
    </source>
</evidence>
<dbReference type="CDD" id="cd00303">
    <property type="entry name" value="retropepsin_like"/>
    <property type="match status" value="1"/>
</dbReference>
<dbReference type="KEGG" id="nnu:104611534"/>
<protein>
    <submittedName>
        <fullName evidence="3">Uncharacterized protein LOC104611534</fullName>
    </submittedName>
</protein>
<dbReference type="PANTHER" id="PTHR33240:SF17">
    <property type="entry name" value="EUKARYOTIC PEPTIDE CHAIN RELEASE FACTOR GTP-BINDING SUBUNIT-LIKE"/>
    <property type="match status" value="1"/>
</dbReference>
<reference evidence="3" key="1">
    <citation type="submission" date="2025-08" db="UniProtKB">
        <authorList>
            <consortium name="RefSeq"/>
        </authorList>
    </citation>
    <scope>IDENTIFICATION</scope>
</reference>
<feature type="compositionally biased region" description="Basic and acidic residues" evidence="1">
    <location>
        <begin position="75"/>
        <end position="89"/>
    </location>
</feature>
<accession>A0A1U8BB05</accession>